<dbReference type="Proteomes" id="UP000507470">
    <property type="component" value="Unassembled WGS sequence"/>
</dbReference>
<evidence type="ECO:0000256" key="4">
    <source>
        <dbReference type="ARBA" id="ARBA00023128"/>
    </source>
</evidence>
<dbReference type="GO" id="GO:0042803">
    <property type="term" value="F:protein homodimerization activity"/>
    <property type="evidence" value="ECO:0007669"/>
    <property type="project" value="InterPro"/>
</dbReference>
<evidence type="ECO:0000256" key="8">
    <source>
        <dbReference type="RuleBase" id="RU004478"/>
    </source>
</evidence>
<feature type="region of interest" description="Disordered" evidence="10">
    <location>
        <begin position="32"/>
        <end position="64"/>
    </location>
</feature>
<dbReference type="InterPro" id="IPR013805">
    <property type="entry name" value="GrpE_CC"/>
</dbReference>
<keyword evidence="12" id="KW-1185">Reference proteome</keyword>
<organism evidence="11 12">
    <name type="scientific">Mytilus coruscus</name>
    <name type="common">Sea mussel</name>
    <dbReference type="NCBI Taxonomy" id="42192"/>
    <lineage>
        <taxon>Eukaryota</taxon>
        <taxon>Metazoa</taxon>
        <taxon>Spiralia</taxon>
        <taxon>Lophotrochozoa</taxon>
        <taxon>Mollusca</taxon>
        <taxon>Bivalvia</taxon>
        <taxon>Autobranchia</taxon>
        <taxon>Pteriomorphia</taxon>
        <taxon>Mytilida</taxon>
        <taxon>Mytiloidea</taxon>
        <taxon>Mytilidae</taxon>
        <taxon>Mytilinae</taxon>
        <taxon>Mytilus</taxon>
    </lineage>
</organism>
<dbReference type="EMBL" id="CACVKT020003249">
    <property type="protein sequence ID" value="CAC5382646.1"/>
    <property type="molecule type" value="Genomic_DNA"/>
</dbReference>
<evidence type="ECO:0000256" key="10">
    <source>
        <dbReference type="SAM" id="MobiDB-lite"/>
    </source>
</evidence>
<keyword evidence="9" id="KW-0175">Coiled coil</keyword>
<dbReference type="FunFam" id="3.90.20.20:FF:000003">
    <property type="entry name" value="GrpE protein homolog"/>
    <property type="match status" value="1"/>
</dbReference>
<comment type="subcellular location">
    <subcellularLocation>
        <location evidence="1 7">Mitochondrion matrix</location>
    </subcellularLocation>
</comment>
<dbReference type="FunFam" id="2.30.22.10:FF:000002">
    <property type="entry name" value="GrpE protein homolog"/>
    <property type="match status" value="1"/>
</dbReference>
<accession>A0A6J8BGB2</accession>
<dbReference type="Gene3D" id="3.90.20.20">
    <property type="match status" value="1"/>
</dbReference>
<evidence type="ECO:0000256" key="6">
    <source>
        <dbReference type="ARBA" id="ARBA00045572"/>
    </source>
</evidence>
<dbReference type="GO" id="GO:0000774">
    <property type="term" value="F:adenyl-nucleotide exchange factor activity"/>
    <property type="evidence" value="ECO:0007669"/>
    <property type="project" value="InterPro"/>
</dbReference>
<proteinExistence type="inferred from homology"/>
<comment type="similarity">
    <text evidence="2 8">Belongs to the GrpE family.</text>
</comment>
<dbReference type="SUPFAM" id="SSF51064">
    <property type="entry name" value="Head domain of nucleotide exchange factor GrpE"/>
    <property type="match status" value="1"/>
</dbReference>
<keyword evidence="5 7" id="KW-0143">Chaperone</keyword>
<feature type="compositionally biased region" description="Polar residues" evidence="10">
    <location>
        <begin position="36"/>
        <end position="63"/>
    </location>
</feature>
<dbReference type="OrthoDB" id="201635at2759"/>
<name>A0A6J8BGB2_MYTCO</name>
<dbReference type="PRINTS" id="PR00773">
    <property type="entry name" value="GRPEPROTEIN"/>
</dbReference>
<evidence type="ECO:0000256" key="2">
    <source>
        <dbReference type="ARBA" id="ARBA00009054"/>
    </source>
</evidence>
<dbReference type="GO" id="GO:0051082">
    <property type="term" value="F:unfolded protein binding"/>
    <property type="evidence" value="ECO:0007669"/>
    <property type="project" value="TreeGrafter"/>
</dbReference>
<evidence type="ECO:0000256" key="1">
    <source>
        <dbReference type="ARBA" id="ARBA00004305"/>
    </source>
</evidence>
<dbReference type="GO" id="GO:0006457">
    <property type="term" value="P:protein folding"/>
    <property type="evidence" value="ECO:0007669"/>
    <property type="project" value="InterPro"/>
</dbReference>
<dbReference type="Gene3D" id="2.30.22.10">
    <property type="entry name" value="Head domain of nucleotide exchange factor GrpE"/>
    <property type="match status" value="1"/>
</dbReference>
<gene>
    <name evidence="11" type="ORF">MCOR_18452</name>
</gene>
<dbReference type="GO" id="GO:0030150">
    <property type="term" value="P:protein import into mitochondrial matrix"/>
    <property type="evidence" value="ECO:0007669"/>
    <property type="project" value="TreeGrafter"/>
</dbReference>
<protein>
    <recommendedName>
        <fullName evidence="7">GrpE protein homolog</fullName>
    </recommendedName>
</protein>
<reference evidence="11 12" key="1">
    <citation type="submission" date="2020-06" db="EMBL/GenBank/DDBJ databases">
        <authorList>
            <person name="Li R."/>
            <person name="Bekaert M."/>
        </authorList>
    </citation>
    <scope>NUCLEOTIDE SEQUENCE [LARGE SCALE GENOMIC DNA]</scope>
    <source>
        <strain evidence="12">wild</strain>
    </source>
</reference>
<comment type="function">
    <text evidence="6">Essential component of the PAM complex, a complex required for the translocation of transit peptide-containing proteins from the inner membrane into the mitochondrial matrix in an ATP-dependent manner. Seems to control the nucleotide-dependent binding of mitochondrial HSP70 to substrate proteins.</text>
</comment>
<keyword evidence="4 7" id="KW-0496">Mitochondrion</keyword>
<evidence type="ECO:0000256" key="7">
    <source>
        <dbReference type="RuleBase" id="RU000640"/>
    </source>
</evidence>
<dbReference type="PROSITE" id="PS01071">
    <property type="entry name" value="GRPE"/>
    <property type="match status" value="1"/>
</dbReference>
<dbReference type="GO" id="GO:0051087">
    <property type="term" value="F:protein-folding chaperone binding"/>
    <property type="evidence" value="ECO:0007669"/>
    <property type="project" value="InterPro"/>
</dbReference>
<dbReference type="HAMAP" id="MF_01151">
    <property type="entry name" value="GrpE"/>
    <property type="match status" value="1"/>
</dbReference>
<dbReference type="GO" id="GO:0001405">
    <property type="term" value="C:PAM complex, Tim23 associated import motor"/>
    <property type="evidence" value="ECO:0007669"/>
    <property type="project" value="TreeGrafter"/>
</dbReference>
<dbReference type="InterPro" id="IPR000740">
    <property type="entry name" value="GrpE"/>
</dbReference>
<dbReference type="SUPFAM" id="SSF58014">
    <property type="entry name" value="Coiled-coil domain of nucleotide exchange factor GrpE"/>
    <property type="match status" value="1"/>
</dbReference>
<feature type="coiled-coil region" evidence="9">
    <location>
        <begin position="72"/>
        <end position="99"/>
    </location>
</feature>
<dbReference type="AlphaFoldDB" id="A0A6J8BGB2"/>
<dbReference type="PANTHER" id="PTHR21237:SF23">
    <property type="entry name" value="GRPE PROTEIN HOMOLOG, MITOCHONDRIAL"/>
    <property type="match status" value="1"/>
</dbReference>
<evidence type="ECO:0000313" key="12">
    <source>
        <dbReference type="Proteomes" id="UP000507470"/>
    </source>
</evidence>
<evidence type="ECO:0000256" key="5">
    <source>
        <dbReference type="ARBA" id="ARBA00023186"/>
    </source>
</evidence>
<keyword evidence="3" id="KW-0809">Transit peptide</keyword>
<dbReference type="InterPro" id="IPR009012">
    <property type="entry name" value="GrpE_head"/>
</dbReference>
<evidence type="ECO:0000313" key="11">
    <source>
        <dbReference type="EMBL" id="CAC5382646.1"/>
    </source>
</evidence>
<dbReference type="PANTHER" id="PTHR21237">
    <property type="entry name" value="GRPE PROTEIN"/>
    <property type="match status" value="1"/>
</dbReference>
<evidence type="ECO:0000256" key="9">
    <source>
        <dbReference type="SAM" id="Coils"/>
    </source>
</evidence>
<sequence length="232" mass="26411">MATMANMWIRSAQRLSNITQIHATRQVSRSAHRSRFWSTTATDTNSQTNDTPKTSENTESNDATKSEIAQIELKWKEEKSKLEEDLKSFKDKYVRSLAETENVRTRMIKQIEDAKAFGIQGFCKDLLEVADVLNMAVDNVPKEEVPKNVHLKNLFHGLTMTESQLQKAFNKHGLVKIEPKVGDKFDPYVHEAMFQVPTENKESNSNVAVVNKIGYKLKERTIRPAIVGVFKA</sequence>
<evidence type="ECO:0000256" key="3">
    <source>
        <dbReference type="ARBA" id="ARBA00022946"/>
    </source>
</evidence>
<dbReference type="CDD" id="cd00446">
    <property type="entry name" value="GrpE"/>
    <property type="match status" value="1"/>
</dbReference>
<dbReference type="Pfam" id="PF01025">
    <property type="entry name" value="GrpE"/>
    <property type="match status" value="1"/>
</dbReference>